<accession>A0A251XQN9</accession>
<reference evidence="2 3" key="1">
    <citation type="submission" date="2016-08" db="EMBL/GenBank/DDBJ databases">
        <title>Genome sequence of Clavibacter michiganensis spp. strain CASJ009.</title>
        <authorList>
            <person name="Thapa S.P."/>
            <person name="Coaker G."/>
        </authorList>
    </citation>
    <scope>NUCLEOTIDE SEQUENCE [LARGE SCALE GENOMIC DNA]</scope>
    <source>
        <strain evidence="2">CASJ009</strain>
    </source>
</reference>
<dbReference type="AlphaFoldDB" id="A0A251XQN9"/>
<name>A0A251XQN9_9MICO</name>
<evidence type="ECO:0000313" key="3">
    <source>
        <dbReference type="Proteomes" id="UP000195106"/>
    </source>
</evidence>
<dbReference type="EMBL" id="MDHJ01000001">
    <property type="protein sequence ID" value="OUE07599.1"/>
    <property type="molecule type" value="Genomic_DNA"/>
</dbReference>
<dbReference type="Proteomes" id="UP000195106">
    <property type="component" value="Unassembled WGS sequence"/>
</dbReference>
<evidence type="ECO:0000313" key="2">
    <source>
        <dbReference type="EMBL" id="OUE07599.1"/>
    </source>
</evidence>
<feature type="region of interest" description="Disordered" evidence="1">
    <location>
        <begin position="36"/>
        <end position="73"/>
    </location>
</feature>
<comment type="caution">
    <text evidence="2">The sequence shown here is derived from an EMBL/GenBank/DDBJ whole genome shotgun (WGS) entry which is preliminary data.</text>
</comment>
<proteinExistence type="predicted"/>
<organism evidence="2 3">
    <name type="scientific">Clavibacter michiganensis</name>
    <dbReference type="NCBI Taxonomy" id="28447"/>
    <lineage>
        <taxon>Bacteria</taxon>
        <taxon>Bacillati</taxon>
        <taxon>Actinomycetota</taxon>
        <taxon>Actinomycetes</taxon>
        <taxon>Micrococcales</taxon>
        <taxon>Microbacteriaceae</taxon>
        <taxon>Clavibacter</taxon>
    </lineage>
</organism>
<gene>
    <name evidence="2" type="ORF">CMsap09_01525</name>
</gene>
<sequence length="73" mass="7566">MTVIDTARTTRIEWEGGGLALAFEHDEDGPVRLVAVDGPDGGTAARPGTDAGRDDRSTPRQPLVEVLSPPGAA</sequence>
<evidence type="ECO:0000256" key="1">
    <source>
        <dbReference type="SAM" id="MobiDB-lite"/>
    </source>
</evidence>
<protein>
    <submittedName>
        <fullName evidence="2">Uncharacterized protein</fullName>
    </submittedName>
</protein>